<dbReference type="InterPro" id="IPR051043">
    <property type="entry name" value="Sulfatase_Mod_Factor_Kinase"/>
</dbReference>
<dbReference type="EMBL" id="JAXAFO010000018">
    <property type="protein sequence ID" value="MDX6850050.1"/>
    <property type="molecule type" value="Genomic_DNA"/>
</dbReference>
<keyword evidence="7" id="KW-1185">Reference proteome</keyword>
<dbReference type="PANTHER" id="PTHR23150:SF36">
    <property type="entry name" value="HERCYNINE OXYGENASE"/>
    <property type="match status" value="1"/>
</dbReference>
<dbReference type="InterPro" id="IPR016187">
    <property type="entry name" value="CTDL_fold"/>
</dbReference>
<keyword evidence="2" id="KW-0408">Iron</keyword>
<feature type="domain" description="DinB-like" evidence="5">
    <location>
        <begin position="17"/>
        <end position="147"/>
    </location>
</feature>
<evidence type="ECO:0000259" key="4">
    <source>
        <dbReference type="Pfam" id="PF03781"/>
    </source>
</evidence>
<organism evidence="6 7">
    <name type="scientific">Gilvimarinus gilvus</name>
    <dbReference type="NCBI Taxonomy" id="3058038"/>
    <lineage>
        <taxon>Bacteria</taxon>
        <taxon>Pseudomonadati</taxon>
        <taxon>Pseudomonadota</taxon>
        <taxon>Gammaproteobacteria</taxon>
        <taxon>Cellvibrionales</taxon>
        <taxon>Cellvibrionaceae</taxon>
        <taxon>Gilvimarinus</taxon>
    </lineage>
</organism>
<keyword evidence="1" id="KW-0560">Oxidoreductase</keyword>
<dbReference type="InterPro" id="IPR024775">
    <property type="entry name" value="DinB-like"/>
</dbReference>
<sequence>MLRDSTATDNGQLLRNYQAVRARTLALTKGLSAEDLMLQSMPDASPGKWHLAHTTWFFEEFILKPWAPEYPVFNRQFSYLFNSYYNAVGNRHPRPRRGILSRPDLSQILEYRAHVDQHVGRLLANDTIAEYATLVVTGLHHEMQHQELFLTDIKHALFQNTFAFAQHLHTTPIKHQPLDSKFAEFSETLTTIGASNESFRYDCEAPEHKAYINAFSLRTQPITNAEWLAFIEDRGYRTPGPWLSDGWDHAQTEQWQAPLYWRKHDDQWQEFTLSGWQTLDPNAPVCHISFYEADAFCRWASYRLPTEVEWEHAARTMSPNIEGQLADSGHWQPTSVPVATGLQAMHGSVWEWTASAFAPYPGFRAEQGALGEYNGKFMANQFVLKGGSCATPRAQLRHSYRNFFYPHQRWQFSGVRPATNT</sequence>
<name>A0ABU4RYQ8_9GAMM</name>
<evidence type="ECO:0000313" key="7">
    <source>
        <dbReference type="Proteomes" id="UP001273505"/>
    </source>
</evidence>
<reference evidence="6 7" key="1">
    <citation type="submission" date="2023-11" db="EMBL/GenBank/DDBJ databases">
        <title>Gilvimarinus fulvus sp. nov., isolated from the surface of Kelp.</title>
        <authorList>
            <person name="Sun Y.Y."/>
            <person name="Gong Y."/>
            <person name="Du Z.J."/>
        </authorList>
    </citation>
    <scope>NUCLEOTIDE SEQUENCE [LARGE SCALE GENOMIC DNA]</scope>
    <source>
        <strain evidence="6 7">SDUM040013</strain>
    </source>
</reference>
<dbReference type="PANTHER" id="PTHR23150">
    <property type="entry name" value="SULFATASE MODIFYING FACTOR 1, 2"/>
    <property type="match status" value="1"/>
</dbReference>
<evidence type="ECO:0000256" key="3">
    <source>
        <dbReference type="ARBA" id="ARBA00037882"/>
    </source>
</evidence>
<gene>
    <name evidence="6" type="primary">egtB</name>
    <name evidence="6" type="ORF">SCD92_11815</name>
</gene>
<dbReference type="Pfam" id="PF12867">
    <property type="entry name" value="DinB_2"/>
    <property type="match status" value="1"/>
</dbReference>
<dbReference type="Gene3D" id="3.90.1580.10">
    <property type="entry name" value="paralog of FGE (formylglycine-generating enzyme)"/>
    <property type="match status" value="1"/>
</dbReference>
<evidence type="ECO:0000256" key="2">
    <source>
        <dbReference type="ARBA" id="ARBA00023004"/>
    </source>
</evidence>
<accession>A0ABU4RYQ8</accession>
<comment type="pathway">
    <text evidence="3">Amino-acid biosynthesis; ergothioneine biosynthesis.</text>
</comment>
<proteinExistence type="predicted"/>
<dbReference type="InterPro" id="IPR042095">
    <property type="entry name" value="SUMF_sf"/>
</dbReference>
<dbReference type="InterPro" id="IPR017806">
    <property type="entry name" value="EgtB"/>
</dbReference>
<comment type="caution">
    <text evidence="6">The sequence shown here is derived from an EMBL/GenBank/DDBJ whole genome shotgun (WGS) entry which is preliminary data.</text>
</comment>
<dbReference type="InterPro" id="IPR034660">
    <property type="entry name" value="DinB/YfiT-like"/>
</dbReference>
<dbReference type="SUPFAM" id="SSF56436">
    <property type="entry name" value="C-type lectin-like"/>
    <property type="match status" value="1"/>
</dbReference>
<evidence type="ECO:0000313" key="6">
    <source>
        <dbReference type="EMBL" id="MDX6850050.1"/>
    </source>
</evidence>
<dbReference type="InterPro" id="IPR005532">
    <property type="entry name" value="SUMF_dom"/>
</dbReference>
<protein>
    <submittedName>
        <fullName evidence="6">Ergothioneine biosynthesis protein EgtB</fullName>
    </submittedName>
</protein>
<dbReference type="Pfam" id="PF03781">
    <property type="entry name" value="FGE-sulfatase"/>
    <property type="match status" value="1"/>
</dbReference>
<evidence type="ECO:0000259" key="5">
    <source>
        <dbReference type="Pfam" id="PF12867"/>
    </source>
</evidence>
<feature type="domain" description="Sulfatase-modifying factor enzyme-like" evidence="4">
    <location>
        <begin position="193"/>
        <end position="417"/>
    </location>
</feature>
<dbReference type="RefSeq" id="WP_302722485.1">
    <property type="nucleotide sequence ID" value="NZ_JAULRU010000569.1"/>
</dbReference>
<dbReference type="Proteomes" id="UP001273505">
    <property type="component" value="Unassembled WGS sequence"/>
</dbReference>
<evidence type="ECO:0000256" key="1">
    <source>
        <dbReference type="ARBA" id="ARBA00023002"/>
    </source>
</evidence>
<dbReference type="SUPFAM" id="SSF109854">
    <property type="entry name" value="DinB/YfiT-like putative metalloenzymes"/>
    <property type="match status" value="1"/>
</dbReference>
<dbReference type="NCBIfam" id="TIGR03440">
    <property type="entry name" value="egtB_TIGR03440"/>
    <property type="match status" value="1"/>
</dbReference>